<protein>
    <submittedName>
        <fullName evidence="2">Uncharacterized protein</fullName>
    </submittedName>
</protein>
<dbReference type="Proteomes" id="UP000094020">
    <property type="component" value="Chromosome 6"/>
</dbReference>
<reference evidence="2" key="3">
    <citation type="submission" date="2016-07" db="EMBL/GenBank/DDBJ databases">
        <title>Evolution of pathogenesis and genome organization in the Tremellales.</title>
        <authorList>
            <person name="Cuomo C."/>
            <person name="Litvintseva A."/>
            <person name="Heitman J."/>
            <person name="Chen Y."/>
            <person name="Sun S."/>
            <person name="Springer D."/>
            <person name="Dromer F."/>
            <person name="Young S."/>
            <person name="Zeng Q."/>
            <person name="Chapman S."/>
            <person name="Gujja S."/>
            <person name="Saif S."/>
            <person name="Birren B."/>
        </authorList>
    </citation>
    <scope>NUCLEOTIDE SEQUENCE</scope>
    <source>
        <strain evidence="2">CBS 10737</strain>
    </source>
</reference>
<evidence type="ECO:0000313" key="4">
    <source>
        <dbReference type="Proteomes" id="UP000094020"/>
    </source>
</evidence>
<reference evidence="2" key="1">
    <citation type="submission" date="2013-07" db="EMBL/GenBank/DDBJ databases">
        <title>The Genome Sequence of Cryptococcus pinus CBS10737.</title>
        <authorList>
            <consortium name="The Broad Institute Genome Sequencing Platform"/>
            <person name="Cuomo C."/>
            <person name="Litvintseva A."/>
            <person name="Chen Y."/>
            <person name="Heitman J."/>
            <person name="Sun S."/>
            <person name="Springer D."/>
            <person name="Dromer F."/>
            <person name="Young S.K."/>
            <person name="Zeng Q."/>
            <person name="Gargeya S."/>
            <person name="Fitzgerald M."/>
            <person name="Abouelleil A."/>
            <person name="Alvarado L."/>
            <person name="Berlin A.M."/>
            <person name="Chapman S.B."/>
            <person name="Dewar J."/>
            <person name="Goldberg J."/>
            <person name="Griggs A."/>
            <person name="Gujja S."/>
            <person name="Hansen M."/>
            <person name="Howarth C."/>
            <person name="Imamovic A."/>
            <person name="Larimer J."/>
            <person name="McCowan C."/>
            <person name="Murphy C."/>
            <person name="Pearson M."/>
            <person name="Priest M."/>
            <person name="Roberts A."/>
            <person name="Saif S."/>
            <person name="Shea T."/>
            <person name="Sykes S."/>
            <person name="Wortman J."/>
            <person name="Nusbaum C."/>
            <person name="Birren B."/>
        </authorList>
    </citation>
    <scope>NUCLEOTIDE SEQUENCE [LARGE SCALE GENOMIC DNA]</scope>
    <source>
        <strain evidence="2">CBS 10737</strain>
    </source>
</reference>
<reference evidence="3" key="2">
    <citation type="submission" date="2013-07" db="EMBL/GenBank/DDBJ databases">
        <authorList>
            <consortium name="The Broad Institute Genome Sequencing Platform"/>
            <person name="Cuomo C."/>
            <person name="Litvintseva A."/>
            <person name="Chen Y."/>
            <person name="Heitman J."/>
            <person name="Sun S."/>
            <person name="Springer D."/>
            <person name="Dromer F."/>
            <person name="Young S.K."/>
            <person name="Zeng Q."/>
            <person name="Gargeya S."/>
            <person name="Fitzgerald M."/>
            <person name="Abouelleil A."/>
            <person name="Alvarado L."/>
            <person name="Berlin A.M."/>
            <person name="Chapman S.B."/>
            <person name="Dewar J."/>
            <person name="Goldberg J."/>
            <person name="Griggs A."/>
            <person name="Gujja S."/>
            <person name="Hansen M."/>
            <person name="Howarth C."/>
            <person name="Imamovic A."/>
            <person name="Larimer J."/>
            <person name="McCowan C."/>
            <person name="Murphy C."/>
            <person name="Pearson M."/>
            <person name="Priest M."/>
            <person name="Roberts A."/>
            <person name="Saif S."/>
            <person name="Shea T."/>
            <person name="Sykes S."/>
            <person name="Wortman J."/>
            <person name="Nusbaum C."/>
            <person name="Birren B."/>
        </authorList>
    </citation>
    <scope>NUCLEOTIDE SEQUENCE</scope>
    <source>
        <strain evidence="3">CBS 10737</strain>
    </source>
</reference>
<dbReference type="EMBL" id="KV700115">
    <property type="protein sequence ID" value="OCF51392.1"/>
    <property type="molecule type" value="Genomic_DNA"/>
</dbReference>
<dbReference type="GeneID" id="30170475"/>
<dbReference type="KEGG" id="kpin:30170475"/>
<evidence type="ECO:0000313" key="2">
    <source>
        <dbReference type="EMBL" id="OCF51392.1"/>
    </source>
</evidence>
<sequence>MTNANFSERTAESADSITMSERPDNTNNLESVRSAGSGIERAVRVTQRFLRRTGTETRDDACMFASWWERQREATTAPESGQASSSNANPSGGTRF</sequence>
<evidence type="ECO:0000313" key="3">
    <source>
        <dbReference type="EMBL" id="WWC70620.1"/>
    </source>
</evidence>
<evidence type="ECO:0000256" key="1">
    <source>
        <dbReference type="SAM" id="MobiDB-lite"/>
    </source>
</evidence>
<accession>A0A1B9I784</accession>
<feature type="region of interest" description="Disordered" evidence="1">
    <location>
        <begin position="1"/>
        <end position="35"/>
    </location>
</feature>
<feature type="region of interest" description="Disordered" evidence="1">
    <location>
        <begin position="72"/>
        <end position="96"/>
    </location>
</feature>
<name>A0A1B9I784_9TREE</name>
<dbReference type="AlphaFoldDB" id="A0A1B9I784"/>
<proteinExistence type="predicted"/>
<organism evidence="2">
    <name type="scientific">Kwoniella pini CBS 10737</name>
    <dbReference type="NCBI Taxonomy" id="1296096"/>
    <lineage>
        <taxon>Eukaryota</taxon>
        <taxon>Fungi</taxon>
        <taxon>Dikarya</taxon>
        <taxon>Basidiomycota</taxon>
        <taxon>Agaricomycotina</taxon>
        <taxon>Tremellomycetes</taxon>
        <taxon>Tremellales</taxon>
        <taxon>Cryptococcaceae</taxon>
        <taxon>Kwoniella</taxon>
    </lineage>
</organism>
<reference evidence="3" key="4">
    <citation type="submission" date="2024-02" db="EMBL/GenBank/DDBJ databases">
        <title>Comparative genomics of Cryptococcus and Kwoniella reveals pathogenesis evolution and contrasting modes of karyotype evolution via chromosome fusion or intercentromeric recombination.</title>
        <authorList>
            <person name="Coelho M.A."/>
            <person name="David-Palma M."/>
            <person name="Shea T."/>
            <person name="Bowers K."/>
            <person name="McGinley-Smith S."/>
            <person name="Mohammad A.W."/>
            <person name="Gnirke A."/>
            <person name="Yurkov A.M."/>
            <person name="Nowrousian M."/>
            <person name="Sun S."/>
            <person name="Cuomo C.A."/>
            <person name="Heitman J."/>
        </authorList>
    </citation>
    <scope>NUCLEOTIDE SEQUENCE</scope>
    <source>
        <strain evidence="3">CBS 10737</strain>
    </source>
</reference>
<gene>
    <name evidence="2" type="ORF">I206_02106</name>
    <name evidence="3" type="ORF">I206_104571</name>
</gene>
<dbReference type="RefSeq" id="XP_019012611.1">
    <property type="nucleotide sequence ID" value="XM_019153871.1"/>
</dbReference>
<dbReference type="EMBL" id="CP144524">
    <property type="protein sequence ID" value="WWC70620.1"/>
    <property type="molecule type" value="Genomic_DNA"/>
</dbReference>
<feature type="compositionally biased region" description="Polar residues" evidence="1">
    <location>
        <begin position="77"/>
        <end position="96"/>
    </location>
</feature>
<feature type="compositionally biased region" description="Polar residues" evidence="1">
    <location>
        <begin position="1"/>
        <end position="31"/>
    </location>
</feature>
<keyword evidence="4" id="KW-1185">Reference proteome</keyword>